<proteinExistence type="predicted"/>
<organism evidence="1 2">
    <name type="scientific">Aspergillus welwitschiae</name>
    <dbReference type="NCBI Taxonomy" id="1341132"/>
    <lineage>
        <taxon>Eukaryota</taxon>
        <taxon>Fungi</taxon>
        <taxon>Dikarya</taxon>
        <taxon>Ascomycota</taxon>
        <taxon>Pezizomycotina</taxon>
        <taxon>Eurotiomycetes</taxon>
        <taxon>Eurotiomycetidae</taxon>
        <taxon>Eurotiales</taxon>
        <taxon>Aspergillaceae</taxon>
        <taxon>Aspergillus</taxon>
        <taxon>Aspergillus subgen. Circumdati</taxon>
    </lineage>
</organism>
<evidence type="ECO:0000313" key="1">
    <source>
        <dbReference type="EMBL" id="RDH26927.1"/>
    </source>
</evidence>
<accession>A0A3F3PJ74</accession>
<evidence type="ECO:0000313" key="2">
    <source>
        <dbReference type="Proteomes" id="UP000253729"/>
    </source>
</evidence>
<dbReference type="Proteomes" id="UP000253729">
    <property type="component" value="Unassembled WGS sequence"/>
</dbReference>
<dbReference type="GeneID" id="38136722"/>
<dbReference type="EMBL" id="KZ852109">
    <property type="protein sequence ID" value="RDH26927.1"/>
    <property type="molecule type" value="Genomic_DNA"/>
</dbReference>
<dbReference type="RefSeq" id="XP_026619949.1">
    <property type="nucleotide sequence ID" value="XM_026768366.1"/>
</dbReference>
<reference evidence="1 2" key="1">
    <citation type="submission" date="2018-07" db="EMBL/GenBank/DDBJ databases">
        <title>The genomes of Aspergillus section Nigri reveals drivers in fungal speciation.</title>
        <authorList>
            <consortium name="DOE Joint Genome Institute"/>
            <person name="Vesth T.C."/>
            <person name="Nybo J."/>
            <person name="Theobald S."/>
            <person name="Brandl J."/>
            <person name="Frisvad J.C."/>
            <person name="Nielsen K.F."/>
            <person name="Lyhne E.K."/>
            <person name="Kogle M.E."/>
            <person name="Kuo A."/>
            <person name="Riley R."/>
            <person name="Clum A."/>
            <person name="Nolan M."/>
            <person name="Lipzen A."/>
            <person name="Salamov A."/>
            <person name="Henrissat B."/>
            <person name="Wiebenga A."/>
            <person name="De vries R.P."/>
            <person name="Grigoriev I.V."/>
            <person name="Mortensen U.H."/>
            <person name="Andersen M.R."/>
            <person name="Baker S.E."/>
        </authorList>
    </citation>
    <scope>NUCLEOTIDE SEQUENCE [LARGE SCALE GENOMIC DNA]</scope>
    <source>
        <strain evidence="1 2">CBS 139.54b</strain>
    </source>
</reference>
<feature type="non-terminal residue" evidence="1">
    <location>
        <position position="1"/>
    </location>
</feature>
<name>A0A3F3PJ74_9EURO</name>
<keyword evidence="2" id="KW-1185">Reference proteome</keyword>
<sequence>FRRSSVNGGWLMGCISSCKAWEGRVDNSAAQACCAAAPLQHLGFVLQNVY</sequence>
<dbReference type="AlphaFoldDB" id="A0A3F3PJ74"/>
<protein>
    <submittedName>
        <fullName evidence="1">Uncharacterized protein</fullName>
    </submittedName>
</protein>
<gene>
    <name evidence="1" type="ORF">BDQ94DRAFT_154849</name>
</gene>